<dbReference type="Pfam" id="PF08449">
    <property type="entry name" value="UAA"/>
    <property type="match status" value="1"/>
</dbReference>
<keyword evidence="3 7" id="KW-0812">Transmembrane</keyword>
<dbReference type="AlphaFoldDB" id="A0A0M0JTW7"/>
<dbReference type="GO" id="GO:0000139">
    <property type="term" value="C:Golgi membrane"/>
    <property type="evidence" value="ECO:0007669"/>
    <property type="project" value="TreeGrafter"/>
</dbReference>
<comment type="subcellular location">
    <subcellularLocation>
        <location evidence="1">Membrane</location>
        <topology evidence="1">Multi-pass membrane protein</topology>
    </subcellularLocation>
</comment>
<dbReference type="GO" id="GO:0005789">
    <property type="term" value="C:endoplasmic reticulum membrane"/>
    <property type="evidence" value="ECO:0007669"/>
    <property type="project" value="TreeGrafter"/>
</dbReference>
<evidence type="ECO:0000256" key="7">
    <source>
        <dbReference type="SAM" id="Phobius"/>
    </source>
</evidence>
<evidence type="ECO:0000256" key="4">
    <source>
        <dbReference type="ARBA" id="ARBA00022989"/>
    </source>
</evidence>
<proteinExistence type="predicted"/>
<comment type="caution">
    <text evidence="8">The sequence shown here is derived from an EMBL/GenBank/DDBJ whole genome shotgun (WGS) entry which is preliminary data.</text>
</comment>
<dbReference type="OrthoDB" id="1601at2759"/>
<feature type="transmembrane region" description="Helical" evidence="7">
    <location>
        <begin position="27"/>
        <end position="44"/>
    </location>
</feature>
<evidence type="ECO:0000313" key="8">
    <source>
        <dbReference type="EMBL" id="KOO30136.1"/>
    </source>
</evidence>
<dbReference type="EMBL" id="JWZX01002283">
    <property type="protein sequence ID" value="KOO30136.1"/>
    <property type="molecule type" value="Genomic_DNA"/>
</dbReference>
<reference evidence="9" key="1">
    <citation type="journal article" date="2015" name="PLoS Genet.">
        <title>Genome Sequence and Transcriptome Analyses of Chrysochromulina tobin: Metabolic Tools for Enhanced Algal Fitness in the Prominent Order Prymnesiales (Haptophyceae).</title>
        <authorList>
            <person name="Hovde B.T."/>
            <person name="Deodato C.R."/>
            <person name="Hunsperger H.M."/>
            <person name="Ryken S.A."/>
            <person name="Yost W."/>
            <person name="Jha R.K."/>
            <person name="Patterson J."/>
            <person name="Monnat R.J. Jr."/>
            <person name="Barlow S.B."/>
            <person name="Starkenburg S.R."/>
            <person name="Cattolico R.A."/>
        </authorList>
    </citation>
    <scope>NUCLEOTIDE SEQUENCE</scope>
    <source>
        <strain evidence="9">CCMP291</strain>
    </source>
</reference>
<keyword evidence="2" id="KW-0813">Transport</keyword>
<evidence type="ECO:0000256" key="2">
    <source>
        <dbReference type="ARBA" id="ARBA00022448"/>
    </source>
</evidence>
<protein>
    <submittedName>
        <fullName evidence="8">Drug metabolite transporter superfamily</fullName>
    </submittedName>
</protein>
<keyword evidence="5 7" id="KW-0472">Membrane</keyword>
<dbReference type="Proteomes" id="UP000037460">
    <property type="component" value="Unassembled WGS sequence"/>
</dbReference>
<evidence type="ECO:0000313" key="9">
    <source>
        <dbReference type="Proteomes" id="UP000037460"/>
    </source>
</evidence>
<feature type="transmembrane region" description="Helical" evidence="7">
    <location>
        <begin position="207"/>
        <end position="225"/>
    </location>
</feature>
<dbReference type="InterPro" id="IPR013657">
    <property type="entry name" value="SCL35B1-4/HUT1"/>
</dbReference>
<feature type="region of interest" description="Disordered" evidence="6">
    <location>
        <begin position="319"/>
        <end position="382"/>
    </location>
</feature>
<dbReference type="GO" id="GO:0046964">
    <property type="term" value="F:3'-phosphoadenosine 5'-phosphosulfate transmembrane transporter activity"/>
    <property type="evidence" value="ECO:0007669"/>
    <property type="project" value="TreeGrafter"/>
</dbReference>
<feature type="transmembrane region" description="Helical" evidence="7">
    <location>
        <begin position="169"/>
        <end position="186"/>
    </location>
</feature>
<name>A0A0M0JTW7_9EUKA</name>
<feature type="transmembrane region" description="Helical" evidence="7">
    <location>
        <begin position="245"/>
        <end position="269"/>
    </location>
</feature>
<keyword evidence="4 7" id="KW-1133">Transmembrane helix</keyword>
<sequence>MGSGSDAGAIGPKLCGLHLCCDGRTRFLLLTAGAIASAVGFAALQEGVWRVPGYKFSGYMTLLTAATMALCGQLERVLTNDTVRVGSLMSYLKLSLLTLSGMYFTNWSLKYLNYPTRVLFKSSKLVPTMIMGTLMQGRRYSMLEYLAAAGLVLGILLFTLGDAELRPDFHPMGVALISVGVAADAATSNYEEREFFRLAQPASQPEVVTYASLFGAVQALLLLLPTGELGVAIEHSVAHPEVMPLLVASSACGYVSVSFVLLLINLYGATVTEIVKSMRKVLTVVLSFLLYPKPISDKYVLGGVAVVLSLLATHELQRRKGGDVHPRGGNGPAGITTEMQRSKLTGEEAEPLAGDHAPPSDEEQAQPGTAANSKGIKHQESR</sequence>
<evidence type="ECO:0000256" key="5">
    <source>
        <dbReference type="ARBA" id="ARBA00023136"/>
    </source>
</evidence>
<accession>A0A0M0JTW7</accession>
<evidence type="ECO:0000256" key="6">
    <source>
        <dbReference type="SAM" id="MobiDB-lite"/>
    </source>
</evidence>
<feature type="transmembrane region" description="Helical" evidence="7">
    <location>
        <begin position="86"/>
        <end position="106"/>
    </location>
</feature>
<dbReference type="PANTHER" id="PTHR10778">
    <property type="entry name" value="SOLUTE CARRIER FAMILY 35 MEMBER B"/>
    <property type="match status" value="1"/>
</dbReference>
<keyword evidence="9" id="KW-1185">Reference proteome</keyword>
<organism evidence="8 9">
    <name type="scientific">Chrysochromulina tobinii</name>
    <dbReference type="NCBI Taxonomy" id="1460289"/>
    <lineage>
        <taxon>Eukaryota</taxon>
        <taxon>Haptista</taxon>
        <taxon>Haptophyta</taxon>
        <taxon>Prymnesiophyceae</taxon>
        <taxon>Prymnesiales</taxon>
        <taxon>Chrysochromulinaceae</taxon>
        <taxon>Chrysochromulina</taxon>
    </lineage>
</organism>
<gene>
    <name evidence="8" type="ORF">Ctob_012827</name>
</gene>
<feature type="transmembrane region" description="Helical" evidence="7">
    <location>
        <begin position="142"/>
        <end position="163"/>
    </location>
</feature>
<dbReference type="PANTHER" id="PTHR10778:SF8">
    <property type="entry name" value="ADENOSINE 3'-PHOSPHO 5'-PHOSPHOSULFATE TRANSPORTER 2"/>
    <property type="match status" value="1"/>
</dbReference>
<evidence type="ECO:0000256" key="3">
    <source>
        <dbReference type="ARBA" id="ARBA00022692"/>
    </source>
</evidence>
<evidence type="ECO:0000256" key="1">
    <source>
        <dbReference type="ARBA" id="ARBA00004141"/>
    </source>
</evidence>